<comment type="similarity">
    <text evidence="3">Belongs to the CoaE family.</text>
</comment>
<evidence type="ECO:0000256" key="2">
    <source>
        <dbReference type="ARBA" id="ARBA00022840"/>
    </source>
</evidence>
<dbReference type="NCBIfam" id="TIGR00152">
    <property type="entry name" value="dephospho-CoA kinase"/>
    <property type="match status" value="1"/>
</dbReference>
<keyword evidence="1 3" id="KW-0547">Nucleotide-binding</keyword>
<dbReference type="InterPro" id="IPR001977">
    <property type="entry name" value="Depp_CoAkinase"/>
</dbReference>
<keyword evidence="3" id="KW-0173">Coenzyme A biosynthesis</keyword>
<proteinExistence type="inferred from homology"/>
<dbReference type="EMBL" id="CP016329">
    <property type="protein sequence ID" value="AQN79060.1"/>
    <property type="molecule type" value="Genomic_DNA"/>
</dbReference>
<evidence type="ECO:0000313" key="5">
    <source>
        <dbReference type="EMBL" id="AQN79060.1"/>
    </source>
</evidence>
<evidence type="ECO:0000256" key="3">
    <source>
        <dbReference type="HAMAP-Rule" id="MF_00376"/>
    </source>
</evidence>
<dbReference type="Gene3D" id="3.40.50.300">
    <property type="entry name" value="P-loop containing nucleotide triphosphate hydrolases"/>
    <property type="match status" value="1"/>
</dbReference>
<keyword evidence="6" id="KW-1185">Reference proteome</keyword>
<dbReference type="EC" id="2.7.1.24" evidence="3 4"/>
<dbReference type="PANTHER" id="PTHR10695">
    <property type="entry name" value="DEPHOSPHO-COA KINASE-RELATED"/>
    <property type="match status" value="1"/>
</dbReference>
<accession>A0ABM6HSW7</accession>
<comment type="pathway">
    <text evidence="3">Cofactor biosynthesis; coenzyme A biosynthesis; CoA from (R)-pantothenate: step 5/5.</text>
</comment>
<dbReference type="SUPFAM" id="SSF52540">
    <property type="entry name" value="P-loop containing nucleoside triphosphate hydrolases"/>
    <property type="match status" value="1"/>
</dbReference>
<feature type="binding site" evidence="3">
    <location>
        <begin position="11"/>
        <end position="16"/>
    </location>
    <ligand>
        <name>ATP</name>
        <dbReference type="ChEBI" id="CHEBI:30616"/>
    </ligand>
</feature>
<comment type="catalytic activity">
    <reaction evidence="3">
        <text>3'-dephospho-CoA + ATP = ADP + CoA + H(+)</text>
        <dbReference type="Rhea" id="RHEA:18245"/>
        <dbReference type="ChEBI" id="CHEBI:15378"/>
        <dbReference type="ChEBI" id="CHEBI:30616"/>
        <dbReference type="ChEBI" id="CHEBI:57287"/>
        <dbReference type="ChEBI" id="CHEBI:57328"/>
        <dbReference type="ChEBI" id="CHEBI:456216"/>
        <dbReference type="EC" id="2.7.1.24"/>
    </reaction>
</comment>
<evidence type="ECO:0000256" key="1">
    <source>
        <dbReference type="ARBA" id="ARBA00022741"/>
    </source>
</evidence>
<dbReference type="GO" id="GO:0016301">
    <property type="term" value="F:kinase activity"/>
    <property type="evidence" value="ECO:0007669"/>
    <property type="project" value="UniProtKB-KW"/>
</dbReference>
<organism evidence="5 6">
    <name type="scientific">Leuconostoc garlicum</name>
    <dbReference type="NCBI Taxonomy" id="255248"/>
    <lineage>
        <taxon>Bacteria</taxon>
        <taxon>Bacillati</taxon>
        <taxon>Bacillota</taxon>
        <taxon>Bacilli</taxon>
        <taxon>Lactobacillales</taxon>
        <taxon>Lactobacillaceae</taxon>
        <taxon>Leuconostoc</taxon>
    </lineage>
</organism>
<keyword evidence="3 5" id="KW-0418">Kinase</keyword>
<dbReference type="Proteomes" id="UP000188147">
    <property type="component" value="Chromosome"/>
</dbReference>
<comment type="subcellular location">
    <subcellularLocation>
        <location evidence="3">Cytoplasm</location>
    </subcellularLocation>
</comment>
<dbReference type="InterPro" id="IPR027417">
    <property type="entry name" value="P-loop_NTPase"/>
</dbReference>
<dbReference type="RefSeq" id="WP_077281896.1">
    <property type="nucleotide sequence ID" value="NZ_CP016329.1"/>
</dbReference>
<dbReference type="PROSITE" id="PS51219">
    <property type="entry name" value="DPCK"/>
    <property type="match status" value="1"/>
</dbReference>
<dbReference type="Pfam" id="PF01121">
    <property type="entry name" value="CoaE"/>
    <property type="match status" value="1"/>
</dbReference>
<evidence type="ECO:0000313" key="6">
    <source>
        <dbReference type="Proteomes" id="UP000188147"/>
    </source>
</evidence>
<sequence>MLIVGLTGGIATGKSTVSAQLRAAGFPVVDADIVAREVVEPGTHTLEALKLAFGPGIIDNGVLNRQLLGERVFNNPAELARLNRIIQPAISSAMSDKINFWRQQQTPILILDVPLLFERGYHQENRVDKIVVVTADEAVQLARLQARDQLDVQQAQARMQSQMPLAEKVAQADYVIDNNGDQAQLTTQVQTLITELKELAPKYDANK</sequence>
<keyword evidence="3" id="KW-0963">Cytoplasm</keyword>
<keyword evidence="2 3" id="KW-0067">ATP-binding</keyword>
<keyword evidence="3" id="KW-0808">Transferase</keyword>
<comment type="function">
    <text evidence="3">Catalyzes the phosphorylation of the 3'-hydroxyl group of dephosphocoenzyme A to form coenzyme A.</text>
</comment>
<dbReference type="CDD" id="cd02022">
    <property type="entry name" value="DPCK"/>
    <property type="match status" value="1"/>
</dbReference>
<gene>
    <name evidence="3" type="primary">coaE</name>
    <name evidence="5" type="ORF">A9176_00980</name>
</gene>
<reference evidence="5 6" key="1">
    <citation type="submission" date="2016-06" db="EMBL/GenBank/DDBJ databases">
        <authorList>
            <person name="Kim H.J."/>
        </authorList>
    </citation>
    <scope>NUCLEOTIDE SEQUENCE [LARGE SCALE GENOMIC DNA]</scope>
    <source>
        <strain evidence="5 6">KFRI01</strain>
    </source>
</reference>
<protein>
    <recommendedName>
        <fullName evidence="3 4">Dephospho-CoA kinase</fullName>
        <ecNumber evidence="3 4">2.7.1.24</ecNumber>
    </recommendedName>
    <alternativeName>
        <fullName evidence="3">Dephosphocoenzyme A kinase</fullName>
    </alternativeName>
</protein>
<dbReference type="HAMAP" id="MF_00376">
    <property type="entry name" value="Dephospho_CoA_kinase"/>
    <property type="match status" value="1"/>
</dbReference>
<dbReference type="PANTHER" id="PTHR10695:SF46">
    <property type="entry name" value="BIFUNCTIONAL COENZYME A SYNTHASE-RELATED"/>
    <property type="match status" value="1"/>
</dbReference>
<name>A0ABM6HSW7_9LACO</name>
<evidence type="ECO:0000256" key="4">
    <source>
        <dbReference type="NCBIfam" id="TIGR00152"/>
    </source>
</evidence>